<evidence type="ECO:0000313" key="1">
    <source>
        <dbReference type="EMBL" id="QEO17065.1"/>
    </source>
</evidence>
<dbReference type="PIRSF" id="PIRSF012293">
    <property type="entry name" value="EutA"/>
    <property type="match status" value="1"/>
</dbReference>
<organism evidence="1 2">
    <name type="scientific">Acetobacter vaccinii</name>
    <dbReference type="NCBI Taxonomy" id="2592655"/>
    <lineage>
        <taxon>Bacteria</taxon>
        <taxon>Pseudomonadati</taxon>
        <taxon>Pseudomonadota</taxon>
        <taxon>Alphaproteobacteria</taxon>
        <taxon>Acetobacterales</taxon>
        <taxon>Acetobacteraceae</taxon>
        <taxon>Acetobacter</taxon>
    </lineage>
</organism>
<name>A0A5C1YNI8_9PROT</name>
<gene>
    <name evidence="1" type="ORF">FLP30_04340</name>
</gene>
<dbReference type="AlphaFoldDB" id="A0A5C1YNI8"/>
<dbReference type="EMBL" id="CP043506">
    <property type="protein sequence ID" value="QEO17065.1"/>
    <property type="molecule type" value="Genomic_DNA"/>
</dbReference>
<dbReference type="InterPro" id="IPR009377">
    <property type="entry name" value="EutA"/>
</dbReference>
<reference evidence="1 2" key="1">
    <citation type="submission" date="2019-09" db="EMBL/GenBank/DDBJ databases">
        <title>Genome sequencing of strain KACC 21233.</title>
        <authorList>
            <person name="Heo J."/>
            <person name="Kim S.-J."/>
            <person name="Kim J.-S."/>
            <person name="Hong S.-B."/>
            <person name="Kwon S.-W."/>
        </authorList>
    </citation>
    <scope>NUCLEOTIDE SEQUENCE [LARGE SCALE GENOMIC DNA]</scope>
    <source>
        <strain evidence="1 2">KACC 21233</strain>
    </source>
</reference>
<dbReference type="OrthoDB" id="1542at2"/>
<dbReference type="Proteomes" id="UP000324536">
    <property type="component" value="Chromosome"/>
</dbReference>
<dbReference type="GO" id="GO:0016829">
    <property type="term" value="F:lyase activity"/>
    <property type="evidence" value="ECO:0007669"/>
    <property type="project" value="UniProtKB-KW"/>
</dbReference>
<accession>A0A5C1YNI8</accession>
<dbReference type="Pfam" id="PF06277">
    <property type="entry name" value="EutA"/>
    <property type="match status" value="1"/>
</dbReference>
<proteinExistence type="predicted"/>
<dbReference type="KEGG" id="acek:FLP30_04340"/>
<keyword evidence="1" id="KW-0456">Lyase</keyword>
<dbReference type="RefSeq" id="WP_149278744.1">
    <property type="nucleotide sequence ID" value="NZ_CP043506.1"/>
</dbReference>
<sequence>MSAPAQTVLLLGFDFGSTTCSAMAAYARLEANCVTGRMEFARPDVFYRSTPCFTPFSTSTQLDIAAIERLIDAWLAESGVAPEAVFSGGAIVTGLAAERDNARALTHSIETRIGDTVIATARDPALESWLAFMGGCDMLSHLHEGGVLNLDIGGGTTNPALGAGGQVLATGCHFIGARHFQFAPDGQTLSGLSSFGAALLAHLGLSCRVGARMEECAIAQVVAYYIQGLEAIAQGQRGPFADPCGAMHEQVAFAPAMPHPPLITFSGGVGEMVYAAMDGHPLPPRSLYGDLGTDIAQGILSSPLLSRDLGRGMPENRGRATVYGLTMHSTDISGTTIFMPHPPALPLRDLPVLATLDMAATADRLTALLTLAARHPEGACLRLDDATPPTLAALRQFGAHLAEAIERAALPQTLPLVLLTTRNIGHTLGNYATRWGTLPCTLVVLDEVPARNARFIRVGRPHNAVLPVSFYGMN</sequence>
<evidence type="ECO:0000313" key="2">
    <source>
        <dbReference type="Proteomes" id="UP000324536"/>
    </source>
</evidence>
<protein>
    <submittedName>
        <fullName evidence="1">Reactivating factor for ethanolamine ammonia lyase</fullName>
    </submittedName>
</protein>
<keyword evidence="2" id="KW-1185">Reference proteome</keyword>